<dbReference type="GO" id="GO:0005737">
    <property type="term" value="C:cytoplasm"/>
    <property type="evidence" value="ECO:0007669"/>
    <property type="project" value="UniProtKB-SubCell"/>
</dbReference>
<dbReference type="InterPro" id="IPR014777">
    <property type="entry name" value="4pyrrole_Mease_sub1"/>
</dbReference>
<dbReference type="Gene3D" id="3.30.950.10">
    <property type="entry name" value="Methyltransferase, Cobalt-precorrin-4 Transmethylase, Domain 2"/>
    <property type="match status" value="1"/>
</dbReference>
<evidence type="ECO:0000256" key="4">
    <source>
        <dbReference type="ARBA" id="ARBA00022679"/>
    </source>
</evidence>
<dbReference type="InterPro" id="IPR000878">
    <property type="entry name" value="4pyrrol_Mease"/>
</dbReference>
<dbReference type="PIRSF" id="PIRSF005917">
    <property type="entry name" value="MTase_YraL"/>
    <property type="match status" value="1"/>
</dbReference>
<dbReference type="Proteomes" id="UP000295678">
    <property type="component" value="Unassembled WGS sequence"/>
</dbReference>
<evidence type="ECO:0000256" key="1">
    <source>
        <dbReference type="ARBA" id="ARBA00022490"/>
    </source>
</evidence>
<keyword evidence="2 6" id="KW-0698">rRNA processing</keyword>
<evidence type="ECO:0000256" key="3">
    <source>
        <dbReference type="ARBA" id="ARBA00022603"/>
    </source>
</evidence>
<dbReference type="InterPro" id="IPR035996">
    <property type="entry name" value="4pyrrol_Methylase_sf"/>
</dbReference>
<dbReference type="EC" id="2.1.1.198" evidence="6"/>
<dbReference type="FunFam" id="3.30.950.10:FF:000002">
    <property type="entry name" value="Ribosomal RNA small subunit methyltransferase I"/>
    <property type="match status" value="1"/>
</dbReference>
<feature type="domain" description="Tetrapyrrole methylase" evidence="7">
    <location>
        <begin position="35"/>
        <end position="235"/>
    </location>
</feature>
<evidence type="ECO:0000259" key="8">
    <source>
        <dbReference type="Pfam" id="PF23016"/>
    </source>
</evidence>
<organism evidence="9 10">
    <name type="scientific">Tepidamorphus gemmatus</name>
    <dbReference type="NCBI Taxonomy" id="747076"/>
    <lineage>
        <taxon>Bacteria</taxon>
        <taxon>Pseudomonadati</taxon>
        <taxon>Pseudomonadota</taxon>
        <taxon>Alphaproteobacteria</taxon>
        <taxon>Hyphomicrobiales</taxon>
        <taxon>Tepidamorphaceae</taxon>
        <taxon>Tepidamorphus</taxon>
    </lineage>
</organism>
<dbReference type="PANTHER" id="PTHR46111">
    <property type="entry name" value="RIBOSOMAL RNA SMALL SUBUNIT METHYLTRANSFERASE I"/>
    <property type="match status" value="1"/>
</dbReference>
<dbReference type="InterPro" id="IPR008189">
    <property type="entry name" value="rRNA_ssu_MeTfrase_I"/>
</dbReference>
<keyword evidence="3 6" id="KW-0489">Methyltransferase</keyword>
<gene>
    <name evidence="6" type="primary">rsmI</name>
    <name evidence="9" type="ORF">EDC22_103267</name>
</gene>
<name>A0A4R3MDV1_9HYPH</name>
<comment type="subcellular location">
    <subcellularLocation>
        <location evidence="6">Cytoplasm</location>
    </subcellularLocation>
</comment>
<evidence type="ECO:0000256" key="2">
    <source>
        <dbReference type="ARBA" id="ARBA00022552"/>
    </source>
</evidence>
<dbReference type="CDD" id="cd11648">
    <property type="entry name" value="RsmI"/>
    <property type="match status" value="1"/>
</dbReference>
<dbReference type="EMBL" id="SMAK01000003">
    <property type="protein sequence ID" value="TCT11954.1"/>
    <property type="molecule type" value="Genomic_DNA"/>
</dbReference>
<dbReference type="FunFam" id="3.40.1010.10:FF:000007">
    <property type="entry name" value="Ribosomal RNA small subunit methyltransferase I"/>
    <property type="match status" value="1"/>
</dbReference>
<dbReference type="InterPro" id="IPR053910">
    <property type="entry name" value="RsmI_HTH"/>
</dbReference>
<comment type="caution">
    <text evidence="9">The sequence shown here is derived from an EMBL/GenBank/DDBJ whole genome shotgun (WGS) entry which is preliminary data.</text>
</comment>
<keyword evidence="4 6" id="KW-0808">Transferase</keyword>
<dbReference type="Pfam" id="PF23016">
    <property type="entry name" value="RsmI_C"/>
    <property type="match status" value="1"/>
</dbReference>
<reference evidence="9 10" key="1">
    <citation type="submission" date="2019-03" db="EMBL/GenBank/DDBJ databases">
        <title>Genomic Encyclopedia of Type Strains, Phase IV (KMG-IV): sequencing the most valuable type-strain genomes for metagenomic binning, comparative biology and taxonomic classification.</title>
        <authorList>
            <person name="Goeker M."/>
        </authorList>
    </citation>
    <scope>NUCLEOTIDE SEQUENCE [LARGE SCALE GENOMIC DNA]</scope>
    <source>
        <strain evidence="9 10">DSM 19345</strain>
    </source>
</reference>
<dbReference type="OrthoDB" id="9809084at2"/>
<keyword evidence="10" id="KW-1185">Reference proteome</keyword>
<evidence type="ECO:0000256" key="5">
    <source>
        <dbReference type="ARBA" id="ARBA00022691"/>
    </source>
</evidence>
<dbReference type="NCBIfam" id="TIGR00096">
    <property type="entry name" value="16S rRNA (cytidine(1402)-2'-O)-methyltransferase"/>
    <property type="match status" value="1"/>
</dbReference>
<dbReference type="RefSeq" id="WP_132805841.1">
    <property type="nucleotide sequence ID" value="NZ_SMAK01000003.1"/>
</dbReference>
<evidence type="ECO:0000313" key="10">
    <source>
        <dbReference type="Proteomes" id="UP000295678"/>
    </source>
</evidence>
<dbReference type="InterPro" id="IPR014776">
    <property type="entry name" value="4pyrrole_Mease_sub2"/>
</dbReference>
<evidence type="ECO:0000313" key="9">
    <source>
        <dbReference type="EMBL" id="TCT11954.1"/>
    </source>
</evidence>
<evidence type="ECO:0000256" key="6">
    <source>
        <dbReference type="HAMAP-Rule" id="MF_01877"/>
    </source>
</evidence>
<proteinExistence type="inferred from homology"/>
<evidence type="ECO:0000259" key="7">
    <source>
        <dbReference type="Pfam" id="PF00590"/>
    </source>
</evidence>
<dbReference type="HAMAP" id="MF_01877">
    <property type="entry name" value="16SrRNA_methyltr_I"/>
    <property type="match status" value="1"/>
</dbReference>
<feature type="domain" description="RsmI HTH" evidence="8">
    <location>
        <begin position="264"/>
        <end position="304"/>
    </location>
</feature>
<keyword evidence="1 6" id="KW-0963">Cytoplasm</keyword>
<protein>
    <recommendedName>
        <fullName evidence="6">Ribosomal RNA small subunit methyltransferase I</fullName>
        <ecNumber evidence="6">2.1.1.198</ecNumber>
    </recommendedName>
    <alternativeName>
        <fullName evidence="6">16S rRNA 2'-O-ribose C1402 methyltransferase</fullName>
    </alternativeName>
    <alternativeName>
        <fullName evidence="6">rRNA (cytidine-2'-O-)-methyltransferase RsmI</fullName>
    </alternativeName>
</protein>
<sequence length="313" mass="32125">MARRPDTRPDSAPPAADLAAVAAALSGDRPDPPGLYVVATPIGNLADVTLRALRVLAQADVIACEDTRVTRRLLERYGIRTRLVSYHDHNAEARRPELIARLAAGGRVAQVTDAGTPLVSDPGFRLVAAAIAAGHPVFPVPGPSALMAGLVTAGLPTDRFWFEGFLPARAAARRARIAELAALPGTLVVFEAPQRTAAALADLAAGLGGARPAALARELTKRFETVVRGTLADLAAAFAASPPKGEIVLVIGAAPQAADRPEVGDLDARLAALVAAHGVSRAAALLAAETGLKRADLYRRALALAGGGCGDDA</sequence>
<comment type="catalytic activity">
    <reaction evidence="6">
        <text>cytidine(1402) in 16S rRNA + S-adenosyl-L-methionine = 2'-O-methylcytidine(1402) in 16S rRNA + S-adenosyl-L-homocysteine + H(+)</text>
        <dbReference type="Rhea" id="RHEA:42924"/>
        <dbReference type="Rhea" id="RHEA-COMP:10285"/>
        <dbReference type="Rhea" id="RHEA-COMP:10286"/>
        <dbReference type="ChEBI" id="CHEBI:15378"/>
        <dbReference type="ChEBI" id="CHEBI:57856"/>
        <dbReference type="ChEBI" id="CHEBI:59789"/>
        <dbReference type="ChEBI" id="CHEBI:74495"/>
        <dbReference type="ChEBI" id="CHEBI:82748"/>
        <dbReference type="EC" id="2.1.1.198"/>
    </reaction>
</comment>
<accession>A0A4R3MDV1</accession>
<dbReference type="PANTHER" id="PTHR46111:SF1">
    <property type="entry name" value="RIBOSOMAL RNA SMALL SUBUNIT METHYLTRANSFERASE I"/>
    <property type="match status" value="1"/>
</dbReference>
<dbReference type="GO" id="GO:0070677">
    <property type="term" value="F:rRNA (cytosine-2'-O-)-methyltransferase activity"/>
    <property type="evidence" value="ECO:0007669"/>
    <property type="project" value="UniProtKB-UniRule"/>
</dbReference>
<comment type="function">
    <text evidence="6">Catalyzes the 2'-O-methylation of the ribose of cytidine 1402 (C1402) in 16S rRNA.</text>
</comment>
<dbReference type="Pfam" id="PF00590">
    <property type="entry name" value="TP_methylase"/>
    <property type="match status" value="1"/>
</dbReference>
<keyword evidence="5 6" id="KW-0949">S-adenosyl-L-methionine</keyword>
<dbReference type="Gene3D" id="3.40.1010.10">
    <property type="entry name" value="Cobalt-precorrin-4 Transmethylase, Domain 1"/>
    <property type="match status" value="1"/>
</dbReference>
<comment type="similarity">
    <text evidence="6">Belongs to the methyltransferase superfamily. RsmI family.</text>
</comment>
<dbReference type="AlphaFoldDB" id="A0A4R3MDV1"/>
<dbReference type="SUPFAM" id="SSF53790">
    <property type="entry name" value="Tetrapyrrole methylase"/>
    <property type="match status" value="1"/>
</dbReference>